<dbReference type="EMBL" id="QXQB01000003">
    <property type="protein sequence ID" value="RJX39138.1"/>
    <property type="molecule type" value="Genomic_DNA"/>
</dbReference>
<gene>
    <name evidence="2" type="ORF">D3P09_16735</name>
</gene>
<accession>A0A3A6PJ03</accession>
<name>A0A3A6PJ03_9BACL</name>
<sequence>MKTTEVTAQRFADKFGPEHVAPGPFAYYECDNGLGIIKDTVKNTIQLVKHSQFIEQDLSPEDEFAMLTAVSGPFVPDTIHPPYETLADFEFRERKAATALSATWSILILVFLTCLVLAILLAVNLLS</sequence>
<feature type="transmembrane region" description="Helical" evidence="1">
    <location>
        <begin position="102"/>
        <end position="126"/>
    </location>
</feature>
<organism evidence="2 3">
    <name type="scientific">Paenibacillus pinisoli</name>
    <dbReference type="NCBI Taxonomy" id="1276110"/>
    <lineage>
        <taxon>Bacteria</taxon>
        <taxon>Bacillati</taxon>
        <taxon>Bacillota</taxon>
        <taxon>Bacilli</taxon>
        <taxon>Bacillales</taxon>
        <taxon>Paenibacillaceae</taxon>
        <taxon>Paenibacillus</taxon>
    </lineage>
</organism>
<keyword evidence="1" id="KW-0812">Transmembrane</keyword>
<keyword evidence="1" id="KW-0472">Membrane</keyword>
<dbReference type="Proteomes" id="UP000267798">
    <property type="component" value="Unassembled WGS sequence"/>
</dbReference>
<evidence type="ECO:0000256" key="1">
    <source>
        <dbReference type="SAM" id="Phobius"/>
    </source>
</evidence>
<proteinExistence type="predicted"/>
<reference evidence="2 3" key="1">
    <citation type="submission" date="2018-09" db="EMBL/GenBank/DDBJ databases">
        <title>Paenibacillus aracenensis nov. sp. isolated from a cave in southern Spain.</title>
        <authorList>
            <person name="Jurado V."/>
            <person name="Gutierrez-Patricio S."/>
            <person name="Gonzalez-Pimentel J.L."/>
            <person name="Miller A.Z."/>
            <person name="Laiz L."/>
            <person name="Saiz-Jimenez C."/>
        </authorList>
    </citation>
    <scope>NUCLEOTIDE SEQUENCE [LARGE SCALE GENOMIC DNA]</scope>
    <source>
        <strain evidence="2 3">JCM 19203</strain>
    </source>
</reference>
<dbReference type="RefSeq" id="WP_120112269.1">
    <property type="nucleotide sequence ID" value="NZ_QXQB01000003.1"/>
</dbReference>
<protein>
    <submittedName>
        <fullName evidence="2">Uncharacterized protein</fullName>
    </submittedName>
</protein>
<evidence type="ECO:0000313" key="3">
    <source>
        <dbReference type="Proteomes" id="UP000267798"/>
    </source>
</evidence>
<evidence type="ECO:0000313" key="2">
    <source>
        <dbReference type="EMBL" id="RJX39138.1"/>
    </source>
</evidence>
<dbReference type="OrthoDB" id="2628472at2"/>
<dbReference type="AlphaFoldDB" id="A0A3A6PJ03"/>
<keyword evidence="1" id="KW-1133">Transmembrane helix</keyword>
<keyword evidence="3" id="KW-1185">Reference proteome</keyword>
<comment type="caution">
    <text evidence="2">The sequence shown here is derived from an EMBL/GenBank/DDBJ whole genome shotgun (WGS) entry which is preliminary data.</text>
</comment>